<sequence>MGKPRVVMLAGPGDVTPMLYHELSARYGALPVVMESPMSRVDFLRRRARRMGWLKVGHQSLFQTAVAPALRRRGRRRIEELLRTHELRRDPIPESQIIAVPSVNSEEARAALRELNPEVVVISATRIVSKATLGCIAAPFINLHTGITPYYRGVHGGYWALHQGEPERFGVTVHLVDAGIDTGAILAQRVIEPSRDDNFATYPYLQFAHGVSMVAGAVEGLLTGDQPRWRAPAVSGGLWSHPTVLSYLRGRRRGVR</sequence>
<comment type="caution">
    <text evidence="6">The sequence shown here is derived from an EMBL/GenBank/DDBJ whole genome shotgun (WGS) entry which is preliminary data.</text>
</comment>
<keyword evidence="4" id="KW-0658">Purine biosynthesis</keyword>
<dbReference type="EMBL" id="VOSL01000013">
    <property type="protein sequence ID" value="TXD42828.1"/>
    <property type="molecule type" value="Genomic_DNA"/>
</dbReference>
<dbReference type="OrthoDB" id="5320219at2"/>
<feature type="domain" description="Formyl transferase N-terminal" evidence="5">
    <location>
        <begin position="103"/>
        <end position="197"/>
    </location>
</feature>
<evidence type="ECO:0000256" key="2">
    <source>
        <dbReference type="ARBA" id="ARBA00012254"/>
    </source>
</evidence>
<dbReference type="CDD" id="cd08653">
    <property type="entry name" value="FMT_core_like_3"/>
    <property type="match status" value="1"/>
</dbReference>
<dbReference type="PANTHER" id="PTHR43369">
    <property type="entry name" value="PHOSPHORIBOSYLGLYCINAMIDE FORMYLTRANSFERASE"/>
    <property type="match status" value="1"/>
</dbReference>
<gene>
    <name evidence="6" type="ORF">FRC96_02805</name>
</gene>
<keyword evidence="3 6" id="KW-0808">Transferase</keyword>
<organism evidence="6 7">
    <name type="scientific">Lujinxingia vulgaris</name>
    <dbReference type="NCBI Taxonomy" id="2600176"/>
    <lineage>
        <taxon>Bacteria</taxon>
        <taxon>Deltaproteobacteria</taxon>
        <taxon>Bradymonadales</taxon>
        <taxon>Lujinxingiaceae</taxon>
        <taxon>Lujinxingia</taxon>
    </lineage>
</organism>
<name>A0A5C6XEV4_9DELT</name>
<comment type="pathway">
    <text evidence="1">Purine metabolism; IMP biosynthesis via de novo pathway; N(2)-formyl-N(1)-(5-phospho-D-ribosyl)glycinamide from N(1)-(5-phospho-D-ribosyl)glycinamide (10-formyl THF route): step 1/1.</text>
</comment>
<evidence type="ECO:0000259" key="5">
    <source>
        <dbReference type="Pfam" id="PF00551"/>
    </source>
</evidence>
<dbReference type="InterPro" id="IPR036477">
    <property type="entry name" value="Formyl_transf_N_sf"/>
</dbReference>
<dbReference type="GO" id="GO:0005829">
    <property type="term" value="C:cytosol"/>
    <property type="evidence" value="ECO:0007669"/>
    <property type="project" value="TreeGrafter"/>
</dbReference>
<accession>A0A5C6XEV4</accession>
<dbReference type="PANTHER" id="PTHR43369:SF2">
    <property type="entry name" value="PHOSPHORIBOSYLGLYCINAMIDE FORMYLTRANSFERASE"/>
    <property type="match status" value="1"/>
</dbReference>
<dbReference type="RefSeq" id="WP_146972513.1">
    <property type="nucleotide sequence ID" value="NZ_VOSL01000013.1"/>
</dbReference>
<dbReference type="EC" id="2.1.2.2" evidence="2"/>
<evidence type="ECO:0000313" key="7">
    <source>
        <dbReference type="Proteomes" id="UP000321046"/>
    </source>
</evidence>
<evidence type="ECO:0000256" key="3">
    <source>
        <dbReference type="ARBA" id="ARBA00022679"/>
    </source>
</evidence>
<dbReference type="Proteomes" id="UP000321046">
    <property type="component" value="Unassembled WGS sequence"/>
</dbReference>
<dbReference type="GO" id="GO:0004644">
    <property type="term" value="F:phosphoribosylglycinamide formyltransferase activity"/>
    <property type="evidence" value="ECO:0007669"/>
    <property type="project" value="UniProtKB-EC"/>
</dbReference>
<dbReference type="AlphaFoldDB" id="A0A5C6XEV4"/>
<dbReference type="GO" id="GO:0006189">
    <property type="term" value="P:'de novo' IMP biosynthetic process"/>
    <property type="evidence" value="ECO:0007669"/>
    <property type="project" value="TreeGrafter"/>
</dbReference>
<dbReference type="InterPro" id="IPR002376">
    <property type="entry name" value="Formyl_transf_N"/>
</dbReference>
<reference evidence="6 7" key="1">
    <citation type="submission" date="2019-08" db="EMBL/GenBank/DDBJ databases">
        <title>Bradymonadales sp. TMQ2.</title>
        <authorList>
            <person name="Liang Q."/>
        </authorList>
    </citation>
    <scope>NUCLEOTIDE SEQUENCE [LARGE SCALE GENOMIC DNA]</scope>
    <source>
        <strain evidence="6 7">TMQ2</strain>
    </source>
</reference>
<protein>
    <recommendedName>
        <fullName evidence="2">phosphoribosylglycinamide formyltransferase 1</fullName>
        <ecNumber evidence="2">2.1.2.2</ecNumber>
    </recommendedName>
</protein>
<evidence type="ECO:0000313" key="6">
    <source>
        <dbReference type="EMBL" id="TXD42828.1"/>
    </source>
</evidence>
<evidence type="ECO:0000256" key="4">
    <source>
        <dbReference type="ARBA" id="ARBA00022755"/>
    </source>
</evidence>
<dbReference type="SUPFAM" id="SSF53328">
    <property type="entry name" value="Formyltransferase"/>
    <property type="match status" value="1"/>
</dbReference>
<evidence type="ECO:0000256" key="1">
    <source>
        <dbReference type="ARBA" id="ARBA00005054"/>
    </source>
</evidence>
<dbReference type="Gene3D" id="3.40.50.170">
    <property type="entry name" value="Formyl transferase, N-terminal domain"/>
    <property type="match status" value="1"/>
</dbReference>
<proteinExistence type="predicted"/>
<dbReference type="Pfam" id="PF00551">
    <property type="entry name" value="Formyl_trans_N"/>
    <property type="match status" value="1"/>
</dbReference>